<dbReference type="InterPro" id="IPR000277">
    <property type="entry name" value="Cys/Met-Metab_PyrdxlP-dep_enz"/>
</dbReference>
<dbReference type="GO" id="GO:0004123">
    <property type="term" value="F:cystathionine gamma-lyase activity"/>
    <property type="evidence" value="ECO:0007669"/>
    <property type="project" value="TreeGrafter"/>
</dbReference>
<comment type="cofactor">
    <cofactor evidence="1 5">
        <name>pyridoxal 5'-phosphate</name>
        <dbReference type="ChEBI" id="CHEBI:597326"/>
    </cofactor>
</comment>
<evidence type="ECO:0000256" key="4">
    <source>
        <dbReference type="PIRSR" id="PIRSR001434-2"/>
    </source>
</evidence>
<keyword evidence="7" id="KW-0456">Lyase</keyword>
<dbReference type="InterPro" id="IPR015422">
    <property type="entry name" value="PyrdxlP-dep_Trfase_small"/>
</dbReference>
<reference evidence="7 8" key="1">
    <citation type="submission" date="2019-06" db="EMBL/GenBank/DDBJ databases">
        <title>Sequencing the genomes of 1000 actinobacteria strains.</title>
        <authorList>
            <person name="Klenk H.-P."/>
        </authorList>
    </citation>
    <scope>NUCLEOTIDE SEQUENCE [LARGE SCALE GENOMIC DNA]</scope>
    <source>
        <strain evidence="7 8">DSM 41695</strain>
    </source>
</reference>
<keyword evidence="3 4" id="KW-0663">Pyridoxal phosphate</keyword>
<proteinExistence type="inferred from homology"/>
<gene>
    <name evidence="7" type="ORF">FHX78_113438</name>
</gene>
<dbReference type="GO" id="GO:0030170">
    <property type="term" value="F:pyridoxal phosphate binding"/>
    <property type="evidence" value="ECO:0007669"/>
    <property type="project" value="InterPro"/>
</dbReference>
<dbReference type="InterPro" id="IPR054542">
    <property type="entry name" value="Cys_met_metab_PP"/>
</dbReference>
<evidence type="ECO:0000313" key="8">
    <source>
        <dbReference type="Proteomes" id="UP000316603"/>
    </source>
</evidence>
<dbReference type="OrthoDB" id="9780685at2"/>
<dbReference type="PROSITE" id="PS00868">
    <property type="entry name" value="CYS_MET_METAB_PP"/>
    <property type="match status" value="1"/>
</dbReference>
<evidence type="ECO:0000256" key="5">
    <source>
        <dbReference type="RuleBase" id="RU362118"/>
    </source>
</evidence>
<evidence type="ECO:0000256" key="1">
    <source>
        <dbReference type="ARBA" id="ARBA00001933"/>
    </source>
</evidence>
<evidence type="ECO:0000256" key="3">
    <source>
        <dbReference type="ARBA" id="ARBA00022898"/>
    </source>
</evidence>
<feature type="region of interest" description="Disordered" evidence="6">
    <location>
        <begin position="1"/>
        <end position="24"/>
    </location>
</feature>
<organism evidence="7 8">
    <name type="scientific">Streptomyces capillispiralis</name>
    <dbReference type="NCBI Taxonomy" id="68182"/>
    <lineage>
        <taxon>Bacteria</taxon>
        <taxon>Bacillati</taxon>
        <taxon>Actinomycetota</taxon>
        <taxon>Actinomycetes</taxon>
        <taxon>Kitasatosporales</taxon>
        <taxon>Streptomycetaceae</taxon>
        <taxon>Streptomyces</taxon>
    </lineage>
</organism>
<dbReference type="PIRSF" id="PIRSF001434">
    <property type="entry name" value="CGS"/>
    <property type="match status" value="1"/>
</dbReference>
<evidence type="ECO:0000256" key="6">
    <source>
        <dbReference type="SAM" id="MobiDB-lite"/>
    </source>
</evidence>
<dbReference type="InterPro" id="IPR015421">
    <property type="entry name" value="PyrdxlP-dep_Trfase_major"/>
</dbReference>
<dbReference type="GO" id="GO:0019343">
    <property type="term" value="P:cysteine biosynthetic process via cystathionine"/>
    <property type="evidence" value="ECO:0007669"/>
    <property type="project" value="TreeGrafter"/>
</dbReference>
<accession>A0A561TH96</accession>
<comment type="caution">
    <text evidence="7">The sequence shown here is derived from an EMBL/GenBank/DDBJ whole genome shotgun (WGS) entry which is preliminary data.</text>
</comment>
<dbReference type="Pfam" id="PF01053">
    <property type="entry name" value="Cys_Met_Meta_PP"/>
    <property type="match status" value="1"/>
</dbReference>
<dbReference type="Proteomes" id="UP000316603">
    <property type="component" value="Unassembled WGS sequence"/>
</dbReference>
<dbReference type="GO" id="GO:0019346">
    <property type="term" value="P:transsulfuration"/>
    <property type="evidence" value="ECO:0007669"/>
    <property type="project" value="InterPro"/>
</dbReference>
<dbReference type="SUPFAM" id="SSF53383">
    <property type="entry name" value="PLP-dependent transferases"/>
    <property type="match status" value="1"/>
</dbReference>
<feature type="modified residue" description="N6-(pyridoxal phosphate)lysine" evidence="4">
    <location>
        <position position="213"/>
    </location>
</feature>
<dbReference type="FunFam" id="3.40.640.10:FF:000085">
    <property type="entry name" value="Cystathionine gamma-lyase"/>
    <property type="match status" value="1"/>
</dbReference>
<evidence type="ECO:0000313" key="7">
    <source>
        <dbReference type="EMBL" id="TWF86470.1"/>
    </source>
</evidence>
<keyword evidence="8" id="KW-1185">Reference proteome</keyword>
<sequence>MNDSTTGAGHGPALPDGAGEGTRAVRAGLPEPVKHEPTLPGPVFAAHFHLPGDPTGPYTYGRDENPTWTLLERAIGELEAPGRDGAETLVFASGMAAISSVLFSQLRSGDAVVLPDDGYQALPLVRAQLEAYGIEVRTAPTGGDAQLEVLDGAKLLWIETPSNPGLDVCDVRRLAEAAHARGALVAVDNTLATPLGQRPLELGADFAVASGTKQLTGHGDVLLGYVTGHNAEAMAGVRRWRKIVGAIPGPMEAWLAHRSIATLQLRVDRQSATALALAEALRERSEVTGLRYPGLPEDPSHKVAARQMRRFGCVVSFTLPSRERADRFLDALRLVDDATSFGGVRSTAERRGRWGGDAVPEGFIRFSVGAEDPGDLVADVLRALDESAG</sequence>
<dbReference type="NCBIfam" id="NF005758">
    <property type="entry name" value="PRK07582.1"/>
    <property type="match status" value="1"/>
</dbReference>
<dbReference type="FunFam" id="3.90.1150.10:FF:000188">
    <property type="entry name" value="Dubious cystathionine gamma-lyase"/>
    <property type="match status" value="1"/>
</dbReference>
<dbReference type="AlphaFoldDB" id="A0A561TH96"/>
<dbReference type="Gene3D" id="3.90.1150.10">
    <property type="entry name" value="Aspartate Aminotransferase, domain 1"/>
    <property type="match status" value="1"/>
</dbReference>
<dbReference type="PANTHER" id="PTHR11808:SF85">
    <property type="entry name" value="CYSTATHIONINE GAMMA-LYASE-RELATED"/>
    <property type="match status" value="1"/>
</dbReference>
<dbReference type="EMBL" id="VIWV01000001">
    <property type="protein sequence ID" value="TWF86470.1"/>
    <property type="molecule type" value="Genomic_DNA"/>
</dbReference>
<name>A0A561TH96_9ACTN</name>
<dbReference type="Gene3D" id="3.40.640.10">
    <property type="entry name" value="Type I PLP-dependent aspartate aminotransferase-like (Major domain)"/>
    <property type="match status" value="1"/>
</dbReference>
<dbReference type="PANTHER" id="PTHR11808">
    <property type="entry name" value="TRANS-SULFURATION ENZYME FAMILY MEMBER"/>
    <property type="match status" value="1"/>
</dbReference>
<dbReference type="RefSeq" id="WP_145868346.1">
    <property type="nucleotide sequence ID" value="NZ_BNCE01000019.1"/>
</dbReference>
<comment type="similarity">
    <text evidence="2 5">Belongs to the trans-sulfuration enzymes family.</text>
</comment>
<dbReference type="GO" id="GO:0005737">
    <property type="term" value="C:cytoplasm"/>
    <property type="evidence" value="ECO:0007669"/>
    <property type="project" value="TreeGrafter"/>
</dbReference>
<evidence type="ECO:0000256" key="2">
    <source>
        <dbReference type="ARBA" id="ARBA00009077"/>
    </source>
</evidence>
<protein>
    <submittedName>
        <fullName evidence="7">Cystathionine gamma-lyase</fullName>
    </submittedName>
</protein>
<dbReference type="InterPro" id="IPR015424">
    <property type="entry name" value="PyrdxlP-dep_Trfase"/>
</dbReference>